<dbReference type="PRINTS" id="PR00960">
    <property type="entry name" value="LMBPPROTEIN"/>
</dbReference>
<dbReference type="Pfam" id="PF08544">
    <property type="entry name" value="GHMP_kinases_C"/>
    <property type="match status" value="1"/>
</dbReference>
<evidence type="ECO:0000256" key="3">
    <source>
        <dbReference type="ARBA" id="ARBA00022777"/>
    </source>
</evidence>
<comment type="similarity">
    <text evidence="5">Belongs to the GHMP kinase family.</text>
</comment>
<dbReference type="InterPro" id="IPR014606">
    <property type="entry name" value="Heptose_7-P_kinase"/>
</dbReference>
<evidence type="ECO:0000256" key="2">
    <source>
        <dbReference type="ARBA" id="ARBA00022741"/>
    </source>
</evidence>
<name>D7BHE2_ALLS1</name>
<dbReference type="Gene3D" id="3.30.230.120">
    <property type="match status" value="1"/>
</dbReference>
<feature type="domain" description="GHMP kinase C-terminal" evidence="7">
    <location>
        <begin position="238"/>
        <end position="320"/>
    </location>
</feature>
<dbReference type="eggNOG" id="COG2605">
    <property type="taxonomic scope" value="Bacteria"/>
</dbReference>
<dbReference type="SUPFAM" id="SSF54211">
    <property type="entry name" value="Ribosomal protein S5 domain 2-like"/>
    <property type="match status" value="1"/>
</dbReference>
<evidence type="ECO:0000313" key="8">
    <source>
        <dbReference type="EMBL" id="ADH62180.1"/>
    </source>
</evidence>
<feature type="domain" description="GHMP kinase N-terminal" evidence="6">
    <location>
        <begin position="78"/>
        <end position="165"/>
    </location>
</feature>
<evidence type="ECO:0000313" key="9">
    <source>
        <dbReference type="Proteomes" id="UP000001916"/>
    </source>
</evidence>
<gene>
    <name evidence="8" type="ordered locus">Mesil_0236</name>
</gene>
<keyword evidence="3 8" id="KW-0418">Kinase</keyword>
<sequence length="350" mass="38323">MIIRARAPLRISFGGGGTDVPPYCDERGGVVLSATINRYALASLVPGGDRFSVRSIDYDQSIEYGIHDSFVFDGQLDLAKGVLEYFRRTQGLKDGFEVALHNDAPPGSGLGSSSAITVALIGAIAEHLRLSLDKYQIADLAYRIERQDVGIKGGKQDQYAATFGGFNFIEFHPELTVVNPLRLPAQTVWELEYSLVFAFVGGQHFSGHIIEKQQENYQKGQYDAVQAMDEIKAIAYEMKRALLRGHLQEFGALLDAAWQCKKRMAEGISNPHIDEVYQEAKKAGAIGGKVTGAGGGGFIFFYCDPYRRFAVQEALKKTGAQVVNLSFVEEGISAWTLNARALESKALVAK</sequence>
<dbReference type="PANTHER" id="PTHR32463:SF0">
    <property type="entry name" value="L-FUCOSE KINASE"/>
    <property type="match status" value="1"/>
</dbReference>
<keyword evidence="2" id="KW-0547">Nucleotide-binding</keyword>
<dbReference type="HOGENOM" id="CLU_048558_1_0_0"/>
<reference evidence="8 9" key="1">
    <citation type="journal article" date="2010" name="Stand. Genomic Sci.">
        <title>Complete genome sequence of Meiothermus silvanus type strain (VI-R2).</title>
        <authorList>
            <person name="Sikorski J."/>
            <person name="Tindall B.J."/>
            <person name="Lowry S."/>
            <person name="Lucas S."/>
            <person name="Nolan M."/>
            <person name="Copeland A."/>
            <person name="Glavina Del Rio T."/>
            <person name="Tice H."/>
            <person name="Cheng J.F."/>
            <person name="Han C."/>
            <person name="Pitluck S."/>
            <person name="Liolios K."/>
            <person name="Ivanova N."/>
            <person name="Mavromatis K."/>
            <person name="Mikhailova N."/>
            <person name="Pati A."/>
            <person name="Goodwin L."/>
            <person name="Chen A."/>
            <person name="Palaniappan K."/>
            <person name="Land M."/>
            <person name="Hauser L."/>
            <person name="Chang Y.J."/>
            <person name="Jeffries C.D."/>
            <person name="Rohde M."/>
            <person name="Goker M."/>
            <person name="Woyke T."/>
            <person name="Bristow J."/>
            <person name="Eisen J.A."/>
            <person name="Markowitz V."/>
            <person name="Hugenholtz P."/>
            <person name="Kyrpides N.C."/>
            <person name="Klenk H.P."/>
            <person name="Lapidus A."/>
        </authorList>
    </citation>
    <scope>NUCLEOTIDE SEQUENCE [LARGE SCALE GENOMIC DNA]</scope>
    <source>
        <strain evidence="9">ATCC 700542 / DSM 9946 / VI-R2</strain>
    </source>
</reference>
<dbReference type="SUPFAM" id="SSF55060">
    <property type="entry name" value="GHMP Kinase, C-terminal domain"/>
    <property type="match status" value="1"/>
</dbReference>
<dbReference type="EMBL" id="CP002042">
    <property type="protein sequence ID" value="ADH62180.1"/>
    <property type="molecule type" value="Genomic_DNA"/>
</dbReference>
<proteinExistence type="inferred from homology"/>
<keyword evidence="1" id="KW-0808">Transferase</keyword>
<dbReference type="GO" id="GO:0005524">
    <property type="term" value="F:ATP binding"/>
    <property type="evidence" value="ECO:0007669"/>
    <property type="project" value="UniProtKB-KW"/>
</dbReference>
<evidence type="ECO:0000256" key="4">
    <source>
        <dbReference type="ARBA" id="ARBA00022840"/>
    </source>
</evidence>
<protein>
    <submittedName>
        <fullName evidence="8">GHMP kinase</fullName>
    </submittedName>
</protein>
<dbReference type="PIRSF" id="PIRSF036406">
    <property type="entry name" value="Hept_kin"/>
    <property type="match status" value="1"/>
</dbReference>
<dbReference type="PANTHER" id="PTHR32463">
    <property type="entry name" value="L-FUCOSE KINASE"/>
    <property type="match status" value="1"/>
</dbReference>
<dbReference type="InterPro" id="IPR020568">
    <property type="entry name" value="Ribosomal_Su5_D2-typ_SF"/>
</dbReference>
<dbReference type="GO" id="GO:0050201">
    <property type="term" value="F:fucokinase activity"/>
    <property type="evidence" value="ECO:0007669"/>
    <property type="project" value="TreeGrafter"/>
</dbReference>
<dbReference type="InterPro" id="IPR052203">
    <property type="entry name" value="GHMP_Kinase-Related"/>
</dbReference>
<dbReference type="KEGG" id="msv:Mesil_0236"/>
<organism evidence="8 9">
    <name type="scientific">Allomeiothermus silvanus (strain ATCC 700542 / DSM 9946 / NBRC 106475 / NCIMB 13440 / VI-R2)</name>
    <name type="common">Thermus silvanus</name>
    <dbReference type="NCBI Taxonomy" id="526227"/>
    <lineage>
        <taxon>Bacteria</taxon>
        <taxon>Thermotogati</taxon>
        <taxon>Deinococcota</taxon>
        <taxon>Deinococci</taxon>
        <taxon>Thermales</taxon>
        <taxon>Thermaceae</taxon>
        <taxon>Allomeiothermus</taxon>
    </lineage>
</organism>
<keyword evidence="9" id="KW-1185">Reference proteome</keyword>
<evidence type="ECO:0000259" key="6">
    <source>
        <dbReference type="Pfam" id="PF00288"/>
    </source>
</evidence>
<dbReference type="OrthoDB" id="9812992at2"/>
<keyword evidence="4" id="KW-0067">ATP-binding</keyword>
<dbReference type="GO" id="GO:0042352">
    <property type="term" value="P:GDP-L-fucose salvage"/>
    <property type="evidence" value="ECO:0007669"/>
    <property type="project" value="TreeGrafter"/>
</dbReference>
<dbReference type="Pfam" id="PF00288">
    <property type="entry name" value="GHMP_kinases_N"/>
    <property type="match status" value="1"/>
</dbReference>
<dbReference type="AlphaFoldDB" id="D7BHE2"/>
<dbReference type="InterPro" id="IPR006204">
    <property type="entry name" value="GHMP_kinase_N_dom"/>
</dbReference>
<dbReference type="InterPro" id="IPR001174">
    <property type="entry name" value="HddA/FKP"/>
</dbReference>
<dbReference type="Proteomes" id="UP000001916">
    <property type="component" value="Chromosome"/>
</dbReference>
<dbReference type="InterPro" id="IPR013750">
    <property type="entry name" value="GHMP_kinase_C_dom"/>
</dbReference>
<evidence type="ECO:0000259" key="7">
    <source>
        <dbReference type="Pfam" id="PF08544"/>
    </source>
</evidence>
<dbReference type="InterPro" id="IPR036554">
    <property type="entry name" value="GHMP_kinase_C_sf"/>
</dbReference>
<evidence type="ECO:0000256" key="1">
    <source>
        <dbReference type="ARBA" id="ARBA00022679"/>
    </source>
</evidence>
<dbReference type="STRING" id="526227.Mesil_0236"/>
<accession>D7BHE2</accession>
<evidence type="ECO:0000256" key="5">
    <source>
        <dbReference type="ARBA" id="ARBA00038121"/>
    </source>
</evidence>